<evidence type="ECO:0000313" key="8">
    <source>
        <dbReference type="EMBL" id="RGV65198.1"/>
    </source>
</evidence>
<evidence type="ECO:0000313" key="6">
    <source>
        <dbReference type="EMBL" id="RGN07847.1"/>
    </source>
</evidence>
<feature type="domain" description="Glycosyltransferase 2-like" evidence="4">
    <location>
        <begin position="5"/>
        <end position="159"/>
    </location>
</feature>
<keyword evidence="1" id="KW-0328">Glycosyltransferase</keyword>
<evidence type="ECO:0000313" key="12">
    <source>
        <dbReference type="Proteomes" id="UP000265828"/>
    </source>
</evidence>
<dbReference type="InterPro" id="IPR029044">
    <property type="entry name" value="Nucleotide-diphossugar_trans"/>
</dbReference>
<dbReference type="Proteomes" id="UP000261105">
    <property type="component" value="Unassembled WGS sequence"/>
</dbReference>
<evidence type="ECO:0000313" key="7">
    <source>
        <dbReference type="EMBL" id="RGN85945.1"/>
    </source>
</evidence>
<dbReference type="GO" id="GO:0016757">
    <property type="term" value="F:glycosyltransferase activity"/>
    <property type="evidence" value="ECO:0007669"/>
    <property type="project" value="UniProtKB-KW"/>
</dbReference>
<evidence type="ECO:0000313" key="9">
    <source>
        <dbReference type="EMBL" id="RHK95105.1"/>
    </source>
</evidence>
<accession>A0A395X8Z3</accession>
<evidence type="ECO:0000313" key="13">
    <source>
        <dbReference type="Proteomes" id="UP000284267"/>
    </source>
</evidence>
<dbReference type="PANTHER" id="PTHR22916">
    <property type="entry name" value="GLYCOSYLTRANSFERASE"/>
    <property type="match status" value="1"/>
</dbReference>
<keyword evidence="3" id="KW-0175">Coiled coil</keyword>
<reference evidence="10 11" key="1">
    <citation type="submission" date="2018-08" db="EMBL/GenBank/DDBJ databases">
        <title>A genome reference for cultivated species of the human gut microbiota.</title>
        <authorList>
            <person name="Zou Y."/>
            <person name="Xue W."/>
            <person name="Luo G."/>
        </authorList>
    </citation>
    <scope>NUCLEOTIDE SEQUENCE [LARGE SCALE GENOMIC DNA]</scope>
    <source>
        <strain evidence="8 12">AF14-23</strain>
        <strain evidence="9 13">AF39-4</strain>
        <strain evidence="7 10">OM03-6</strain>
        <strain evidence="6 11">OM06-11AA</strain>
    </source>
</reference>
<evidence type="ECO:0000259" key="4">
    <source>
        <dbReference type="Pfam" id="PF00535"/>
    </source>
</evidence>
<dbReference type="InterPro" id="IPR001173">
    <property type="entry name" value="Glyco_trans_2-like"/>
</dbReference>
<evidence type="ECO:0000256" key="2">
    <source>
        <dbReference type="ARBA" id="ARBA00022679"/>
    </source>
</evidence>
<sequence>MVKVSVIIPVYNVEPYLKQCMDSVVGQTLKDIEIICVDDGSTDNSLDILREYAAEDSRIQIIEQKNAGAGAARNNGMRYATGKYLSFLDSDDFFEPRMLEKAYDLAEKDQADFVAYKSDQYHTDKNQFVPVNWVIRENEIPPYHPFNHRQMTGNVFKVFVGWAWDKLFLKEFVDKYHLTFQEQRTSNDMLFVFSAVALAKKISVVPVVLAHQRRDAKDSLSKTRENSWDCFYHALTALRDKLREEGLYEELEKDYINYALHFSLWNYNTLSEPTKTKLKEKLKSEWFKELGIEGKNKEYFYIKQEFEQYQQIMGQIPEATKKENETMGFKQKLKRFLRKIVPVGRTYVDKKFKDQEKYIRKQFKEQERLIKLQQKNMEEMQKNLQKNLKEYIEQELVRRDNWAKMASETKRVADGRPVWVIKCPATEGEAKFRWGDYYYAVALQKYLERQNIYAIIDNRQDWGCDEGADVVLVLRGKYFYRPDRRNEKCLYIMWNISHPDMISKAEYELYDVVCVGSRHMAEELKDKISVPVVPLLQCTDTEIFCPEGETKKQYNGQYIFIGSTRGVMRDCVYWAAEAGVPLHVWGSGWYEMMPEHKDVVDSTFMPNEKLPALYRSAKVTLNDHWKDMLDNQIINNRIFDALACGLPVISDGCEEMKEIFPDAVLYYDTKEEFDACVKKVENDYEAVKAKALEQYDMIKKEYSFERRVEELLEIAEKYRK</sequence>
<dbReference type="Gene3D" id="3.90.550.10">
    <property type="entry name" value="Spore Coat Polysaccharide Biosynthesis Protein SpsA, Chain A"/>
    <property type="match status" value="1"/>
</dbReference>
<dbReference type="AlphaFoldDB" id="A0A395X8Z3"/>
<dbReference type="PANTHER" id="PTHR22916:SF51">
    <property type="entry name" value="GLYCOSYLTRANSFERASE EPSH-RELATED"/>
    <property type="match status" value="1"/>
</dbReference>
<evidence type="ECO:0000313" key="10">
    <source>
        <dbReference type="Proteomes" id="UP000261105"/>
    </source>
</evidence>
<evidence type="ECO:0000256" key="3">
    <source>
        <dbReference type="SAM" id="Coils"/>
    </source>
</evidence>
<dbReference type="CDD" id="cd00761">
    <property type="entry name" value="Glyco_tranf_GTA_type"/>
    <property type="match status" value="1"/>
</dbReference>
<dbReference type="EMBL" id="QROE01000004">
    <property type="protein sequence ID" value="RHK95105.1"/>
    <property type="molecule type" value="Genomic_DNA"/>
</dbReference>
<dbReference type="SUPFAM" id="SSF53448">
    <property type="entry name" value="Nucleotide-diphospho-sugar transferases"/>
    <property type="match status" value="1"/>
</dbReference>
<protein>
    <submittedName>
        <fullName evidence="8">Glycosyltransferase</fullName>
    </submittedName>
</protein>
<evidence type="ECO:0000259" key="5">
    <source>
        <dbReference type="Pfam" id="PF13524"/>
    </source>
</evidence>
<keyword evidence="2 8" id="KW-0808">Transferase</keyword>
<dbReference type="EMBL" id="QSUB01000001">
    <property type="protein sequence ID" value="RGN07847.1"/>
    <property type="molecule type" value="Genomic_DNA"/>
</dbReference>
<dbReference type="Pfam" id="PF00535">
    <property type="entry name" value="Glycos_transf_2"/>
    <property type="match status" value="1"/>
</dbReference>
<evidence type="ECO:0000313" key="11">
    <source>
        <dbReference type="Proteomes" id="UP000261222"/>
    </source>
</evidence>
<dbReference type="RefSeq" id="WP_117593594.1">
    <property type="nucleotide sequence ID" value="NZ_CABJDZ010000004.1"/>
</dbReference>
<feature type="coiled-coil region" evidence="3">
    <location>
        <begin position="363"/>
        <end position="394"/>
    </location>
</feature>
<proteinExistence type="predicted"/>
<dbReference type="Gene3D" id="3.40.50.2000">
    <property type="entry name" value="Glycogen Phosphorylase B"/>
    <property type="match status" value="1"/>
</dbReference>
<dbReference type="Pfam" id="PF13524">
    <property type="entry name" value="Glyco_trans_1_2"/>
    <property type="match status" value="1"/>
</dbReference>
<dbReference type="InterPro" id="IPR055259">
    <property type="entry name" value="YkvP/CgeB_Glyco_trans-like"/>
</dbReference>
<dbReference type="EMBL" id="QRZI01000003">
    <property type="protein sequence ID" value="RGV65198.1"/>
    <property type="molecule type" value="Genomic_DNA"/>
</dbReference>
<dbReference type="EMBL" id="QSUZ01000021">
    <property type="protein sequence ID" value="RGN85945.1"/>
    <property type="molecule type" value="Genomic_DNA"/>
</dbReference>
<name>A0A395X8Z3_9FIRM</name>
<organism evidence="8 12">
    <name type="scientific">Blautia obeum</name>
    <dbReference type="NCBI Taxonomy" id="40520"/>
    <lineage>
        <taxon>Bacteria</taxon>
        <taxon>Bacillati</taxon>
        <taxon>Bacillota</taxon>
        <taxon>Clostridia</taxon>
        <taxon>Lachnospirales</taxon>
        <taxon>Lachnospiraceae</taxon>
        <taxon>Blautia</taxon>
    </lineage>
</organism>
<dbReference type="Proteomes" id="UP000265828">
    <property type="component" value="Unassembled WGS sequence"/>
</dbReference>
<dbReference type="SUPFAM" id="SSF53756">
    <property type="entry name" value="UDP-Glycosyltransferase/glycogen phosphorylase"/>
    <property type="match status" value="1"/>
</dbReference>
<gene>
    <name evidence="9" type="ORF">DW040_10220</name>
    <name evidence="8" type="ORF">DWW07_06045</name>
    <name evidence="7" type="ORF">DXB38_13330</name>
    <name evidence="6" type="ORF">DXB81_04975</name>
</gene>
<feature type="domain" description="Spore protein YkvP/CgeB glycosyl transferase-like" evidence="5">
    <location>
        <begin position="575"/>
        <end position="713"/>
    </location>
</feature>
<evidence type="ECO:0000256" key="1">
    <source>
        <dbReference type="ARBA" id="ARBA00022676"/>
    </source>
</evidence>
<dbReference type="Proteomes" id="UP000284267">
    <property type="component" value="Unassembled WGS sequence"/>
</dbReference>
<comment type="caution">
    <text evidence="8">The sequence shown here is derived from an EMBL/GenBank/DDBJ whole genome shotgun (WGS) entry which is preliminary data.</text>
</comment>
<dbReference type="Proteomes" id="UP000261222">
    <property type="component" value="Unassembled WGS sequence"/>
</dbReference>